<reference evidence="2" key="2">
    <citation type="submission" date="2020-09" db="EMBL/GenBank/DDBJ databases">
        <authorList>
            <person name="Sun Q."/>
            <person name="Zhou Y."/>
        </authorList>
    </citation>
    <scope>NUCLEOTIDE SEQUENCE</scope>
    <source>
        <strain evidence="2">CGMCC 1.10998</strain>
    </source>
</reference>
<protein>
    <recommendedName>
        <fullName evidence="1">Dienelactone hydrolase domain-containing protein</fullName>
    </recommendedName>
</protein>
<comment type="caution">
    <text evidence="2">The sequence shown here is derived from an EMBL/GenBank/DDBJ whole genome shotgun (WGS) entry which is preliminary data.</text>
</comment>
<dbReference type="InterPro" id="IPR002925">
    <property type="entry name" value="Dienelactn_hydro"/>
</dbReference>
<dbReference type="EMBL" id="BMED01000001">
    <property type="protein sequence ID" value="GGC69673.1"/>
    <property type="molecule type" value="Genomic_DNA"/>
</dbReference>
<dbReference type="Pfam" id="PF01738">
    <property type="entry name" value="DLH"/>
    <property type="match status" value="1"/>
</dbReference>
<dbReference type="InterPro" id="IPR053145">
    <property type="entry name" value="AB_hydrolase_Est10"/>
</dbReference>
<dbReference type="InterPro" id="IPR029058">
    <property type="entry name" value="AB_hydrolase_fold"/>
</dbReference>
<keyword evidence="3" id="KW-1185">Reference proteome</keyword>
<reference evidence="2" key="1">
    <citation type="journal article" date="2014" name="Int. J. Syst. Evol. Microbiol.">
        <title>Complete genome sequence of Corynebacterium casei LMG S-19264T (=DSM 44701T), isolated from a smear-ripened cheese.</title>
        <authorList>
            <consortium name="US DOE Joint Genome Institute (JGI-PGF)"/>
            <person name="Walter F."/>
            <person name="Albersmeier A."/>
            <person name="Kalinowski J."/>
            <person name="Ruckert C."/>
        </authorList>
    </citation>
    <scope>NUCLEOTIDE SEQUENCE</scope>
    <source>
        <strain evidence="2">CGMCC 1.10998</strain>
    </source>
</reference>
<dbReference type="SUPFAM" id="SSF53474">
    <property type="entry name" value="alpha/beta-Hydrolases"/>
    <property type="match status" value="1"/>
</dbReference>
<evidence type="ECO:0000259" key="1">
    <source>
        <dbReference type="Pfam" id="PF01738"/>
    </source>
</evidence>
<dbReference type="PANTHER" id="PTHR43265:SF1">
    <property type="entry name" value="ESTERASE ESTD"/>
    <property type="match status" value="1"/>
</dbReference>
<feature type="domain" description="Dienelactone hydrolase" evidence="1">
    <location>
        <begin position="231"/>
        <end position="294"/>
    </location>
</feature>
<dbReference type="Proteomes" id="UP000637423">
    <property type="component" value="Unassembled WGS sequence"/>
</dbReference>
<evidence type="ECO:0000313" key="2">
    <source>
        <dbReference type="EMBL" id="GGC69673.1"/>
    </source>
</evidence>
<dbReference type="RefSeq" id="WP_188565368.1">
    <property type="nucleotide sequence ID" value="NZ_BMED01000001.1"/>
</dbReference>
<gene>
    <name evidence="2" type="ORF">GCM10011396_15850</name>
</gene>
<dbReference type="AlphaFoldDB" id="A0A916UEL3"/>
<dbReference type="Gene3D" id="3.40.50.1820">
    <property type="entry name" value="alpha/beta hydrolase"/>
    <property type="match status" value="1"/>
</dbReference>
<dbReference type="PANTHER" id="PTHR43265">
    <property type="entry name" value="ESTERASE ESTD"/>
    <property type="match status" value="1"/>
</dbReference>
<sequence>MLLSPLSQFTRLTLLALPLVSLSSMALAERLIEKDVISIHGETRQYFRVYDTEPQHQGPVILLISGSGCGDFGSRFPSFFEKYPAPLDVYFLEKKGISQGDDGKKCSAQYQEANYLERRVSDNIEFLEKQASLKKLGKHSVAVLGFSEGGSIAPVIATKSDKIGWLATAGSGGMLQKDEFLYFADHGIEPYAKPFSRAYFLREYAGIKKNPDSVSKEFFGQTYRYWSSHLFHNPIDAYSKLDIPMVAAMGENDDSVPLESGKVLERYFQSHPGKDFQFIVYPNASHALKTGEKNGAQTFVANLAKWFRGDAHPFDDQ</sequence>
<accession>A0A916UEL3</accession>
<organism evidence="2 3">
    <name type="scientific">Undibacterium terreum</name>
    <dbReference type="NCBI Taxonomy" id="1224302"/>
    <lineage>
        <taxon>Bacteria</taxon>
        <taxon>Pseudomonadati</taxon>
        <taxon>Pseudomonadota</taxon>
        <taxon>Betaproteobacteria</taxon>
        <taxon>Burkholderiales</taxon>
        <taxon>Oxalobacteraceae</taxon>
        <taxon>Undibacterium</taxon>
    </lineage>
</organism>
<dbReference type="GO" id="GO:0052689">
    <property type="term" value="F:carboxylic ester hydrolase activity"/>
    <property type="evidence" value="ECO:0007669"/>
    <property type="project" value="TreeGrafter"/>
</dbReference>
<proteinExistence type="predicted"/>
<name>A0A916UEL3_9BURK</name>
<evidence type="ECO:0000313" key="3">
    <source>
        <dbReference type="Proteomes" id="UP000637423"/>
    </source>
</evidence>